<gene>
    <name evidence="3" type="ORF">GR138_07440</name>
</gene>
<dbReference type="AlphaFoldDB" id="A0A6N8S7F7"/>
<dbReference type="Pfam" id="PF07811">
    <property type="entry name" value="TadE"/>
    <property type="match status" value="1"/>
</dbReference>
<evidence type="ECO:0000313" key="4">
    <source>
        <dbReference type="Proteomes" id="UP000435802"/>
    </source>
</evidence>
<proteinExistence type="predicted"/>
<protein>
    <submittedName>
        <fullName evidence="3">Pilus assembly protein</fullName>
    </submittedName>
</protein>
<dbReference type="Proteomes" id="UP000435802">
    <property type="component" value="Unassembled WGS sequence"/>
</dbReference>
<accession>A0A6N8S7F7</accession>
<evidence type="ECO:0000259" key="2">
    <source>
        <dbReference type="Pfam" id="PF07811"/>
    </source>
</evidence>
<organism evidence="3 4">
    <name type="scientific">Shinella kummerowiae</name>
    <dbReference type="NCBI Taxonomy" id="417745"/>
    <lineage>
        <taxon>Bacteria</taxon>
        <taxon>Pseudomonadati</taxon>
        <taxon>Pseudomonadota</taxon>
        <taxon>Alphaproteobacteria</taxon>
        <taxon>Hyphomicrobiales</taxon>
        <taxon>Rhizobiaceae</taxon>
        <taxon>Shinella</taxon>
    </lineage>
</organism>
<keyword evidence="1" id="KW-0472">Membrane</keyword>
<comment type="caution">
    <text evidence="3">The sequence shown here is derived from an EMBL/GenBank/DDBJ whole genome shotgun (WGS) entry which is preliminary data.</text>
</comment>
<feature type="domain" description="TadE-like" evidence="2">
    <location>
        <begin position="27"/>
        <end position="69"/>
    </location>
</feature>
<keyword evidence="1" id="KW-1133">Transmembrane helix</keyword>
<keyword evidence="1" id="KW-0812">Transmembrane</keyword>
<reference evidence="3 4" key="1">
    <citation type="submission" date="2019-12" db="EMBL/GenBank/DDBJ databases">
        <title>Shinella kummerowiae sp. nov., a symbiotic bacterium isolated from root nodules of the herbal legume Kummerowia stipulacea.</title>
        <authorList>
            <person name="Gao J."/>
        </authorList>
    </citation>
    <scope>NUCLEOTIDE SEQUENCE [LARGE SCALE GENOMIC DNA]</scope>
    <source>
        <strain evidence="3 4">CCBAU 25048</strain>
    </source>
</reference>
<evidence type="ECO:0000313" key="3">
    <source>
        <dbReference type="EMBL" id="MXN45015.1"/>
    </source>
</evidence>
<dbReference type="EMBL" id="WUMK01000002">
    <property type="protein sequence ID" value="MXN45015.1"/>
    <property type="molecule type" value="Genomic_DNA"/>
</dbReference>
<keyword evidence="4" id="KW-1185">Reference proteome</keyword>
<dbReference type="RefSeq" id="WP_160857960.1">
    <property type="nucleotide sequence ID" value="NZ_WUMK01000002.1"/>
</dbReference>
<dbReference type="OrthoDB" id="7990385at2"/>
<sequence>MSLDQDTTTRRRPMKGLIGRFFARRDGATAIEFTILTLPFFLIVFASIETFVAFSAEQLLANATDTMARKIRTGEITYNLGRADTDKTAGQFRAAFCQEIAIMLKCSAAELAAPNKLWLDVRSFKTFAEIPKSVPLTGKDLNTTDFKFAPGGKKSINIVRAYYRWDIVTDVIRPYLSTVKSADGSKQNYLMVSTAVIQNEDYP</sequence>
<dbReference type="InterPro" id="IPR012495">
    <property type="entry name" value="TadE-like_dom"/>
</dbReference>
<name>A0A6N8S7F7_9HYPH</name>
<feature type="transmembrane region" description="Helical" evidence="1">
    <location>
        <begin position="30"/>
        <end position="54"/>
    </location>
</feature>
<evidence type="ECO:0000256" key="1">
    <source>
        <dbReference type="SAM" id="Phobius"/>
    </source>
</evidence>